<keyword evidence="2" id="KW-1185">Reference proteome</keyword>
<comment type="caution">
    <text evidence="1">The sequence shown here is derived from an EMBL/GenBank/DDBJ whole genome shotgun (WGS) entry which is preliminary data.</text>
</comment>
<protein>
    <submittedName>
        <fullName evidence="1">Uncharacterized protein</fullName>
    </submittedName>
</protein>
<accession>A0A1E2RZT1</accession>
<dbReference type="OrthoDB" id="7571049at2"/>
<organism evidence="1 2">
    <name type="scientific">Methyloligella halotolerans</name>
    <dbReference type="NCBI Taxonomy" id="1177755"/>
    <lineage>
        <taxon>Bacteria</taxon>
        <taxon>Pseudomonadati</taxon>
        <taxon>Pseudomonadota</taxon>
        <taxon>Alphaproteobacteria</taxon>
        <taxon>Hyphomicrobiales</taxon>
        <taxon>Hyphomicrobiaceae</taxon>
        <taxon>Methyloligella</taxon>
    </lineage>
</organism>
<name>A0A1E2RZT1_9HYPH</name>
<evidence type="ECO:0000313" key="1">
    <source>
        <dbReference type="EMBL" id="ODA67598.1"/>
    </source>
</evidence>
<sequence>MSLALNDIGDLLHFLNYLKDKRFWYTLEHQRDDGILVLIPLIGIRLEVEFLVDRVEYSVFTGDESVLDDYPALFELLEEHSA</sequence>
<dbReference type="EMBL" id="MASI01000003">
    <property type="protein sequence ID" value="ODA67598.1"/>
    <property type="molecule type" value="Genomic_DNA"/>
</dbReference>
<dbReference type="AlphaFoldDB" id="A0A1E2RZT1"/>
<proteinExistence type="predicted"/>
<gene>
    <name evidence="1" type="ORF">A7A08_01632</name>
</gene>
<dbReference type="Proteomes" id="UP000095087">
    <property type="component" value="Unassembled WGS sequence"/>
</dbReference>
<evidence type="ECO:0000313" key="2">
    <source>
        <dbReference type="Proteomes" id="UP000095087"/>
    </source>
</evidence>
<reference evidence="1 2" key="1">
    <citation type="submission" date="2016-07" db="EMBL/GenBank/DDBJ databases">
        <title>Draft genome sequence of Methyloligella halotolerans C2T (VKM B-2706T=CCUG 61687T=DSM 25045T), a halotolerant polyhydroxybutyrate accumulating methylotroph.</title>
        <authorList>
            <person name="Vasilenko O.V."/>
            <person name="Doronina N.V."/>
            <person name="Poroshina M.N."/>
            <person name="Tarlachkov S.V."/>
            <person name="Trotsenko Y.A."/>
        </authorList>
    </citation>
    <scope>NUCLEOTIDE SEQUENCE [LARGE SCALE GENOMIC DNA]</scope>
    <source>
        <strain evidence="1 2">VKM B-2706</strain>
    </source>
</reference>
<dbReference type="STRING" id="1177755.A7A08_01632"/>
<dbReference type="RefSeq" id="WP_069094929.1">
    <property type="nucleotide sequence ID" value="NZ_MASI01000003.1"/>
</dbReference>